<evidence type="ECO:0000313" key="2">
    <source>
        <dbReference type="Proteomes" id="UP000324222"/>
    </source>
</evidence>
<sequence>MAVVVVASREPIDKRGFTHVTSNQLSVVKELRRESLEKRRAGGMRILGRNLIAAARHSSDGKW</sequence>
<keyword evidence="2" id="KW-1185">Reference proteome</keyword>
<organism evidence="1 2">
    <name type="scientific">Portunus trituberculatus</name>
    <name type="common">Swimming crab</name>
    <name type="synonym">Neptunus trituberculatus</name>
    <dbReference type="NCBI Taxonomy" id="210409"/>
    <lineage>
        <taxon>Eukaryota</taxon>
        <taxon>Metazoa</taxon>
        <taxon>Ecdysozoa</taxon>
        <taxon>Arthropoda</taxon>
        <taxon>Crustacea</taxon>
        <taxon>Multicrustacea</taxon>
        <taxon>Malacostraca</taxon>
        <taxon>Eumalacostraca</taxon>
        <taxon>Eucarida</taxon>
        <taxon>Decapoda</taxon>
        <taxon>Pleocyemata</taxon>
        <taxon>Brachyura</taxon>
        <taxon>Eubrachyura</taxon>
        <taxon>Portunoidea</taxon>
        <taxon>Portunidae</taxon>
        <taxon>Portuninae</taxon>
        <taxon>Portunus</taxon>
    </lineage>
</organism>
<reference evidence="1 2" key="1">
    <citation type="submission" date="2019-05" db="EMBL/GenBank/DDBJ databases">
        <title>Another draft genome of Portunus trituberculatus and its Hox gene families provides insights of decapod evolution.</title>
        <authorList>
            <person name="Jeong J.-H."/>
            <person name="Song I."/>
            <person name="Kim S."/>
            <person name="Choi T."/>
            <person name="Kim D."/>
            <person name="Ryu S."/>
            <person name="Kim W."/>
        </authorList>
    </citation>
    <scope>NUCLEOTIDE SEQUENCE [LARGE SCALE GENOMIC DNA]</scope>
    <source>
        <tissue evidence="1">Muscle</tissue>
    </source>
</reference>
<proteinExistence type="predicted"/>
<gene>
    <name evidence="1" type="ORF">E2C01_015054</name>
</gene>
<protein>
    <submittedName>
        <fullName evidence="1">Uncharacterized protein</fullName>
    </submittedName>
</protein>
<evidence type="ECO:0000313" key="1">
    <source>
        <dbReference type="EMBL" id="MPC22049.1"/>
    </source>
</evidence>
<comment type="caution">
    <text evidence="1">The sequence shown here is derived from an EMBL/GenBank/DDBJ whole genome shotgun (WGS) entry which is preliminary data.</text>
</comment>
<dbReference type="AlphaFoldDB" id="A0A5B7DLT5"/>
<dbReference type="Proteomes" id="UP000324222">
    <property type="component" value="Unassembled WGS sequence"/>
</dbReference>
<name>A0A5B7DLT5_PORTR</name>
<dbReference type="EMBL" id="VSRR010001048">
    <property type="protein sequence ID" value="MPC22049.1"/>
    <property type="molecule type" value="Genomic_DNA"/>
</dbReference>
<accession>A0A5B7DLT5</accession>